<evidence type="ECO:0000313" key="5">
    <source>
        <dbReference type="Proteomes" id="UP000030437"/>
    </source>
</evidence>
<dbReference type="InterPro" id="IPR011009">
    <property type="entry name" value="Kinase-like_dom_sf"/>
</dbReference>
<comment type="similarity">
    <text evidence="1">Belongs to the protein kinase superfamily. ADCK protein kinase family.</text>
</comment>
<keyword evidence="5" id="KW-1185">Reference proteome</keyword>
<dbReference type="PANTHER" id="PTHR10566:SF113">
    <property type="entry name" value="PROTEIN ACTIVITY OF BC1 COMPLEX KINASE 7, CHLOROPLASTIC"/>
    <property type="match status" value="1"/>
</dbReference>
<dbReference type="OrthoDB" id="9795390at2"/>
<dbReference type="SUPFAM" id="SSF56112">
    <property type="entry name" value="Protein kinase-like (PK-like)"/>
    <property type="match status" value="1"/>
</dbReference>
<proteinExistence type="inferred from homology"/>
<comment type="caution">
    <text evidence="4">The sequence shown here is derived from an EMBL/GenBank/DDBJ whole genome shotgun (WGS) entry which is preliminary data.</text>
</comment>
<keyword evidence="2" id="KW-0812">Transmembrane</keyword>
<dbReference type="InterPro" id="IPR000719">
    <property type="entry name" value="Prot_kinase_dom"/>
</dbReference>
<organism evidence="4 5">
    <name type="scientific">Lysinibacillus odysseyi 34hs-1 = NBRC 100172</name>
    <dbReference type="NCBI Taxonomy" id="1220589"/>
    <lineage>
        <taxon>Bacteria</taxon>
        <taxon>Bacillati</taxon>
        <taxon>Bacillota</taxon>
        <taxon>Bacilli</taxon>
        <taxon>Bacillales</taxon>
        <taxon>Bacillaceae</taxon>
        <taxon>Lysinibacillus</taxon>
    </lineage>
</organism>
<dbReference type="PROSITE" id="PS50011">
    <property type="entry name" value="PROTEIN_KINASE_DOM"/>
    <property type="match status" value="1"/>
</dbReference>
<dbReference type="Proteomes" id="UP000030437">
    <property type="component" value="Unassembled WGS sequence"/>
</dbReference>
<evidence type="ECO:0000256" key="2">
    <source>
        <dbReference type="SAM" id="Phobius"/>
    </source>
</evidence>
<feature type="domain" description="Protein kinase" evidence="3">
    <location>
        <begin position="224"/>
        <end position="543"/>
    </location>
</feature>
<dbReference type="AlphaFoldDB" id="A0A0A3ID26"/>
<dbReference type="CDD" id="cd05121">
    <property type="entry name" value="ABC1_ADCK3-like"/>
    <property type="match status" value="1"/>
</dbReference>
<dbReference type="eggNOG" id="COG0661">
    <property type="taxonomic scope" value="Bacteria"/>
</dbReference>
<evidence type="ECO:0000256" key="1">
    <source>
        <dbReference type="ARBA" id="ARBA00009670"/>
    </source>
</evidence>
<dbReference type="PANTHER" id="PTHR10566">
    <property type="entry name" value="CHAPERONE-ACTIVITY OF BC1 COMPLEX CABC1 -RELATED"/>
    <property type="match status" value="1"/>
</dbReference>
<feature type="transmembrane region" description="Helical" evidence="2">
    <location>
        <begin position="634"/>
        <end position="656"/>
    </location>
</feature>
<keyword evidence="2" id="KW-1133">Transmembrane helix</keyword>
<dbReference type="InterPro" id="IPR004147">
    <property type="entry name" value="ABC1_dom"/>
</dbReference>
<dbReference type="GO" id="GO:0005524">
    <property type="term" value="F:ATP binding"/>
    <property type="evidence" value="ECO:0007669"/>
    <property type="project" value="InterPro"/>
</dbReference>
<evidence type="ECO:0000313" key="4">
    <source>
        <dbReference type="EMBL" id="KGR82644.1"/>
    </source>
</evidence>
<feature type="transmembrane region" description="Helical" evidence="2">
    <location>
        <begin position="35"/>
        <end position="53"/>
    </location>
</feature>
<reference evidence="4 5" key="1">
    <citation type="submission" date="2014-02" db="EMBL/GenBank/DDBJ databases">
        <title>Draft genome sequence of Lysinibacillus odysseyi NBRC 100172.</title>
        <authorList>
            <person name="Zhang F."/>
            <person name="Wang G."/>
            <person name="Zhang L."/>
        </authorList>
    </citation>
    <scope>NUCLEOTIDE SEQUENCE [LARGE SCALE GENOMIC DNA]</scope>
    <source>
        <strain evidence="4 5">NBRC 100172</strain>
    </source>
</reference>
<dbReference type="RefSeq" id="WP_036157004.1">
    <property type="nucleotide sequence ID" value="NZ_AVCX01000002.1"/>
</dbReference>
<feature type="transmembrane region" description="Helical" evidence="2">
    <location>
        <begin position="73"/>
        <end position="91"/>
    </location>
</feature>
<accession>A0A0A3ID26</accession>
<dbReference type="Gene3D" id="1.10.510.10">
    <property type="entry name" value="Transferase(Phosphotransferase) domain 1"/>
    <property type="match status" value="1"/>
</dbReference>
<keyword evidence="2" id="KW-0472">Membrane</keyword>
<dbReference type="STRING" id="1220589.CD32_17420"/>
<feature type="transmembrane region" description="Helical" evidence="2">
    <location>
        <begin position="6"/>
        <end position="26"/>
    </location>
</feature>
<gene>
    <name evidence="4" type="ORF">CD32_17420</name>
</gene>
<evidence type="ECO:0000259" key="3">
    <source>
        <dbReference type="PROSITE" id="PS50011"/>
    </source>
</evidence>
<protein>
    <submittedName>
        <fullName evidence="4">ABC transporter</fullName>
    </submittedName>
</protein>
<feature type="transmembrane region" description="Helical" evidence="2">
    <location>
        <begin position="605"/>
        <end position="628"/>
    </location>
</feature>
<sequence length="665" mass="75735">MSGWQMVFQLLLASVLIFFISGRLIGSNVNLLKRILSVVISVSFTTFVFWYTFLRNNSIDGDGLVENVLNIATLLWFGSMLLISMLLYLFFELFDPIALNENGNRVRGKKNIFKRLLGHWRKQKRLRLVLKVAMTTGITRTMKYVKYREDERELALALRLTLEQSGGIFVKFGQVLSTRKELFSPIFIEELEKLQQNVPPLSNEQVEHVLRENVKAPIDQVFSYFEKKPLAAASIGQVHRAVLRDTNEQVVVKLLRPDMREVMRDDLDILVEFATWVSSKSTWAKSLGFRELALGFAASLQEEIDFEIEARNMIQLSNIMEKSSVTVKIPKVYTTYTTSNLLVMEYVEGSSVGCAKEIFEELHIDCYQFAQNLLYVFLEQVLISGIYHSDPHPGNIYIEHNTGKPVLLDFGAVGRLSAAQQEGLKSFLGGIQQGNEGLLFDGILLLVENAEDVERDEIEQAISQVLLRISYVDHIPTDELIYSVFSIVREYGLQFYPSVSVALRAIVTLDGTLRIIHPSFDIFKETKAFSNSYLKRSLKQPFKDPVGTKEYIEEELALMLPNIRKIPRRIDQLIKKVEGGRIILHHDIFSDRANSSFLTQLFSQFILLMVGITFGIISVSLLAISQFMNTAYAIYLNTAAYLGLFLCAVLLVRLSIQAIRNMKKL</sequence>
<dbReference type="GO" id="GO:0004672">
    <property type="term" value="F:protein kinase activity"/>
    <property type="evidence" value="ECO:0007669"/>
    <property type="project" value="InterPro"/>
</dbReference>
<dbReference type="Pfam" id="PF03109">
    <property type="entry name" value="ABC1"/>
    <property type="match status" value="1"/>
</dbReference>
<dbReference type="InterPro" id="IPR050154">
    <property type="entry name" value="UbiB_kinase"/>
</dbReference>
<name>A0A0A3ID26_9BACI</name>
<dbReference type="EMBL" id="JPVP01000059">
    <property type="protein sequence ID" value="KGR82644.1"/>
    <property type="molecule type" value="Genomic_DNA"/>
</dbReference>